<gene>
    <name evidence="10" type="ORF">DVH24_040865</name>
</gene>
<keyword evidence="6" id="KW-0687">Ribonucleoprotein</keyword>
<dbReference type="GO" id="GO:1990904">
    <property type="term" value="C:ribonucleoprotein complex"/>
    <property type="evidence" value="ECO:0007669"/>
    <property type="project" value="UniProtKB-KW"/>
</dbReference>
<accession>A0A498I7K2</accession>
<protein>
    <recommendedName>
        <fullName evidence="9">CRM domain-containing protein</fullName>
    </recommendedName>
</protein>
<feature type="transmembrane region" description="Helical" evidence="8">
    <location>
        <begin position="905"/>
        <end position="927"/>
    </location>
</feature>
<evidence type="ECO:0000256" key="5">
    <source>
        <dbReference type="ARBA" id="ARBA00023187"/>
    </source>
</evidence>
<dbReference type="FunFam" id="3.30.110.60:FF:000002">
    <property type="entry name" value="CRS2-associated factor 1, chloroplastic"/>
    <property type="match status" value="2"/>
</dbReference>
<feature type="domain" description="CRM" evidence="9">
    <location>
        <begin position="454"/>
        <end position="550"/>
    </location>
</feature>
<keyword evidence="11" id="KW-1185">Reference proteome</keyword>
<feature type="transmembrane region" description="Helical" evidence="8">
    <location>
        <begin position="768"/>
        <end position="788"/>
    </location>
</feature>
<feature type="transmembrane region" description="Helical" evidence="8">
    <location>
        <begin position="704"/>
        <end position="725"/>
    </location>
</feature>
<keyword evidence="8" id="KW-0812">Transmembrane</keyword>
<evidence type="ECO:0000256" key="8">
    <source>
        <dbReference type="SAM" id="Phobius"/>
    </source>
</evidence>
<dbReference type="EMBL" id="RDQH01000339">
    <property type="protein sequence ID" value="RXH79718.1"/>
    <property type="molecule type" value="Genomic_DNA"/>
</dbReference>
<evidence type="ECO:0000259" key="9">
    <source>
        <dbReference type="PROSITE" id="PS51295"/>
    </source>
</evidence>
<dbReference type="SMART" id="SM01103">
    <property type="entry name" value="CRS1_YhbY"/>
    <property type="match status" value="2"/>
</dbReference>
<keyword evidence="8" id="KW-1133">Transmembrane helix</keyword>
<sequence length="1085" mass="120956">MADWLQGIRMASNAKSSPVLAAFLSKVLSNNMKVRSTKRGQSALAAVVPVEVVRHESSSAALGIGALLPQPLDLAGIIHLVELEHCELHLLVLVLDLLGLVGEGSAVLELLAGEDEALLVRGDALLVLDLGLDIVDGSMAIVASLPGFNLFSSLPSTPPPNDQNSAAAAAAATSISPPIPIPKYPPPLKKSQNAPPANPALKTLHRRTKYYKPVREGVIPADGDRAVVIGENGVSYQLPGAPFEFQYSYSETPKVKPLAIREPAFLPFAPPTMPRPWTGKAPLKSAKEKKMKRKVPLWDSVGPVVAGTGGVKEMARPIELGKYPKQQKSREEILGDPLKKWEIKMLIKPQLSDNRQVNLGRDGLTHNMLDLIHSHWKRRPVCKVKCKGVPTVDMDNVCHHIEERTGGKIIHRVGGVVYLFRGRNYSYTNRPQYPLMLWKPAAPVYPKLIQEAPEGLTKDEADMFRKKGKRLLPICKLAKNGVYITLVRDVRHAFEGSPLVKIDCTGMHASDYKKLGAKLKELVPCVLLSFDDEQILMWRGSNWISMHQSAPSPSEPDDFDILLSTGRGKEDDKPCKPDAKTVITSPKMMSLWKRSIDSNKALLLDELGLDPDALLKKVEEFDSVSQATEHSYPALIVSSEDGSGSSVQVFEEDQRDPYSEYDDFIDNDYDNESDDDEFYERSSNHTWQPVMTADTTDPSYWLNWRFLICAIWILSTMVVASVLIWKYEGFKKSRTGRRAVDQRETVGTLYEDEAWKTCLKGIHPAWLLAYRIIAFVVMLGLIVANVALDGAGIFYFYTQWTFVLVTFYFGYGSSVSLRGIYKHLNRIGEDEGRGAYVAPTLRENSNTSNGSKSLTHEEYHGRKGAGACEYIFQIIYQMCGGAVAITDCIFWLVLYPFLTSKAYKLNFMMVIMHSVNAPFLLGEAFLNNMVCFVPCSLKTSLFFLLSAVSIVSNCIFCAVDRGIRDFSVDIPCLQIHVVKLHFKLLLFEIEEIQLLLINMVTSLQVALSISRPVILVCSLMVCFSNLDKQILQKLDCMSPYHCCQPCRYLGVGLMHLPCYGVFALIIRIKNLLLSRAFPESYQNER</sequence>
<dbReference type="GO" id="GO:0006397">
    <property type="term" value="P:mRNA processing"/>
    <property type="evidence" value="ECO:0007669"/>
    <property type="project" value="UniProtKB-KW"/>
</dbReference>
<dbReference type="PANTHER" id="PTHR46247:SF3">
    <property type="entry name" value="CRS2-ASSOCIATED FACTOR 2, CHLOROPLASTIC"/>
    <property type="match status" value="1"/>
</dbReference>
<dbReference type="PROSITE" id="PS51295">
    <property type="entry name" value="CRM"/>
    <property type="match status" value="2"/>
</dbReference>
<feature type="transmembrane region" description="Helical" evidence="8">
    <location>
        <begin position="1005"/>
        <end position="1026"/>
    </location>
</feature>
<feature type="transmembrane region" description="Helical" evidence="8">
    <location>
        <begin position="1047"/>
        <end position="1068"/>
    </location>
</feature>
<keyword evidence="4" id="KW-0809">Transit peptide</keyword>
<name>A0A498I7K2_MALDO</name>
<dbReference type="Gene3D" id="3.30.110.60">
    <property type="entry name" value="YhbY-like"/>
    <property type="match status" value="2"/>
</dbReference>
<evidence type="ECO:0000256" key="3">
    <source>
        <dbReference type="ARBA" id="ARBA00022884"/>
    </source>
</evidence>
<feature type="transmembrane region" description="Helical" evidence="8">
    <location>
        <begin position="870"/>
        <end position="893"/>
    </location>
</feature>
<dbReference type="SUPFAM" id="SSF75471">
    <property type="entry name" value="YhbY-like"/>
    <property type="match status" value="2"/>
</dbReference>
<dbReference type="STRING" id="3750.A0A498I7K2"/>
<keyword evidence="5" id="KW-0508">mRNA splicing</keyword>
<dbReference type="Proteomes" id="UP000290289">
    <property type="component" value="Chromosome 13"/>
</dbReference>
<keyword evidence="3 7" id="KW-0694">RNA-binding</keyword>
<dbReference type="GO" id="GO:0000373">
    <property type="term" value="P:Group II intron splicing"/>
    <property type="evidence" value="ECO:0007669"/>
    <property type="project" value="InterPro"/>
</dbReference>
<evidence type="ECO:0000256" key="2">
    <source>
        <dbReference type="ARBA" id="ARBA00022737"/>
    </source>
</evidence>
<dbReference type="InterPro" id="IPR035920">
    <property type="entry name" value="YhbY-like_sf"/>
</dbReference>
<reference evidence="10 11" key="1">
    <citation type="submission" date="2018-10" db="EMBL/GenBank/DDBJ databases">
        <title>A high-quality apple genome assembly.</title>
        <authorList>
            <person name="Hu J."/>
        </authorList>
    </citation>
    <scope>NUCLEOTIDE SEQUENCE [LARGE SCALE GENOMIC DNA]</scope>
    <source>
        <strain evidence="11">cv. HFTH1</strain>
        <tissue evidence="10">Young leaf</tissue>
    </source>
</reference>
<keyword evidence="2" id="KW-0677">Repeat</keyword>
<feature type="transmembrane region" description="Helical" evidence="8">
    <location>
        <begin position="939"/>
        <end position="959"/>
    </location>
</feature>
<keyword evidence="8" id="KW-0472">Membrane</keyword>
<comment type="caution">
    <text evidence="10">The sequence shown here is derived from an EMBL/GenBank/DDBJ whole genome shotgun (WGS) entry which is preliminary data.</text>
</comment>
<evidence type="ECO:0000256" key="7">
    <source>
        <dbReference type="PROSITE-ProRule" id="PRU00626"/>
    </source>
</evidence>
<evidence type="ECO:0000313" key="10">
    <source>
        <dbReference type="EMBL" id="RXH79718.1"/>
    </source>
</evidence>
<evidence type="ECO:0000256" key="6">
    <source>
        <dbReference type="ARBA" id="ARBA00023274"/>
    </source>
</evidence>
<evidence type="ECO:0000313" key="11">
    <source>
        <dbReference type="Proteomes" id="UP000290289"/>
    </source>
</evidence>
<dbReference type="Pfam" id="PF01985">
    <property type="entry name" value="CRS1_YhbY"/>
    <property type="match status" value="2"/>
</dbReference>
<dbReference type="AlphaFoldDB" id="A0A498I7K2"/>
<evidence type="ECO:0000256" key="1">
    <source>
        <dbReference type="ARBA" id="ARBA00022664"/>
    </source>
</evidence>
<dbReference type="GO" id="GO:0003723">
    <property type="term" value="F:RNA binding"/>
    <property type="evidence" value="ECO:0007669"/>
    <property type="project" value="UniProtKB-UniRule"/>
</dbReference>
<evidence type="ECO:0000256" key="4">
    <source>
        <dbReference type="ARBA" id="ARBA00022946"/>
    </source>
</evidence>
<keyword evidence="1" id="KW-0507">mRNA processing</keyword>
<feature type="domain" description="CRM" evidence="9">
    <location>
        <begin position="336"/>
        <end position="432"/>
    </location>
</feature>
<proteinExistence type="predicted"/>
<dbReference type="PANTHER" id="PTHR46247">
    <property type="entry name" value="CRS2-ASSOCIATED FACTOR 1, CHLOROPLASTIC"/>
    <property type="match status" value="1"/>
</dbReference>
<organism evidence="10 11">
    <name type="scientific">Malus domestica</name>
    <name type="common">Apple</name>
    <name type="synonym">Pyrus malus</name>
    <dbReference type="NCBI Taxonomy" id="3750"/>
    <lineage>
        <taxon>Eukaryota</taxon>
        <taxon>Viridiplantae</taxon>
        <taxon>Streptophyta</taxon>
        <taxon>Embryophyta</taxon>
        <taxon>Tracheophyta</taxon>
        <taxon>Spermatophyta</taxon>
        <taxon>Magnoliopsida</taxon>
        <taxon>eudicotyledons</taxon>
        <taxon>Gunneridae</taxon>
        <taxon>Pentapetalae</taxon>
        <taxon>rosids</taxon>
        <taxon>fabids</taxon>
        <taxon>Rosales</taxon>
        <taxon>Rosaceae</taxon>
        <taxon>Amygdaloideae</taxon>
        <taxon>Maleae</taxon>
        <taxon>Malus</taxon>
    </lineage>
</organism>
<dbReference type="InterPro" id="IPR044599">
    <property type="entry name" value="CAF1P_plant"/>
</dbReference>
<dbReference type="InterPro" id="IPR001890">
    <property type="entry name" value="RNA-binding_CRM"/>
</dbReference>
<feature type="transmembrane region" description="Helical" evidence="8">
    <location>
        <begin position="794"/>
        <end position="817"/>
    </location>
</feature>